<feature type="region of interest" description="Disordered" evidence="1">
    <location>
        <begin position="1"/>
        <end position="20"/>
    </location>
</feature>
<dbReference type="EMBL" id="BQNB010019458">
    <property type="protein sequence ID" value="GJT85527.1"/>
    <property type="molecule type" value="Genomic_DNA"/>
</dbReference>
<dbReference type="Proteomes" id="UP001151760">
    <property type="component" value="Unassembled WGS sequence"/>
</dbReference>
<name>A0ABQ5HDY8_9ASTR</name>
<feature type="region of interest" description="Disordered" evidence="1">
    <location>
        <begin position="143"/>
        <end position="165"/>
    </location>
</feature>
<organism evidence="2 3">
    <name type="scientific">Tanacetum coccineum</name>
    <dbReference type="NCBI Taxonomy" id="301880"/>
    <lineage>
        <taxon>Eukaryota</taxon>
        <taxon>Viridiplantae</taxon>
        <taxon>Streptophyta</taxon>
        <taxon>Embryophyta</taxon>
        <taxon>Tracheophyta</taxon>
        <taxon>Spermatophyta</taxon>
        <taxon>Magnoliopsida</taxon>
        <taxon>eudicotyledons</taxon>
        <taxon>Gunneridae</taxon>
        <taxon>Pentapetalae</taxon>
        <taxon>asterids</taxon>
        <taxon>campanulids</taxon>
        <taxon>Asterales</taxon>
        <taxon>Asteraceae</taxon>
        <taxon>Asteroideae</taxon>
        <taxon>Anthemideae</taxon>
        <taxon>Anthemidinae</taxon>
        <taxon>Tanacetum</taxon>
    </lineage>
</organism>
<evidence type="ECO:0008006" key="4">
    <source>
        <dbReference type="Google" id="ProtNLM"/>
    </source>
</evidence>
<proteinExistence type="predicted"/>
<sequence>METRMNTRSSLANNDDNTNNNASGLANILSQIVAKPNARRANDGEGSSNLATEEYCRKDKVQKLEYEFWHHQMLGTEVDKYTARFHKLAKMVLHMVSTEEKRIYQYIWGLIPKIRRNVTSSNPITLQAVVGLAYHLTKDVVRSGGAPKGEDGGWKRQDNHQRNHG</sequence>
<gene>
    <name evidence="2" type="ORF">Tco_1067244</name>
</gene>
<reference evidence="2" key="2">
    <citation type="submission" date="2022-01" db="EMBL/GenBank/DDBJ databases">
        <authorList>
            <person name="Yamashiro T."/>
            <person name="Shiraishi A."/>
            <person name="Satake H."/>
            <person name="Nakayama K."/>
        </authorList>
    </citation>
    <scope>NUCLEOTIDE SEQUENCE</scope>
</reference>
<protein>
    <recommendedName>
        <fullName evidence="4">Reverse transcriptase domain-containing protein</fullName>
    </recommendedName>
</protein>
<reference evidence="2" key="1">
    <citation type="journal article" date="2022" name="Int. J. Mol. Sci.">
        <title>Draft Genome of Tanacetum Coccineum: Genomic Comparison of Closely Related Tanacetum-Family Plants.</title>
        <authorList>
            <person name="Yamashiro T."/>
            <person name="Shiraishi A."/>
            <person name="Nakayama K."/>
            <person name="Satake H."/>
        </authorList>
    </citation>
    <scope>NUCLEOTIDE SEQUENCE</scope>
</reference>
<keyword evidence="3" id="KW-1185">Reference proteome</keyword>
<evidence type="ECO:0000256" key="1">
    <source>
        <dbReference type="SAM" id="MobiDB-lite"/>
    </source>
</evidence>
<feature type="compositionally biased region" description="Basic and acidic residues" evidence="1">
    <location>
        <begin position="148"/>
        <end position="165"/>
    </location>
</feature>
<evidence type="ECO:0000313" key="2">
    <source>
        <dbReference type="EMBL" id="GJT85527.1"/>
    </source>
</evidence>
<feature type="compositionally biased region" description="Polar residues" evidence="1">
    <location>
        <begin position="1"/>
        <end position="12"/>
    </location>
</feature>
<comment type="caution">
    <text evidence="2">The sequence shown here is derived from an EMBL/GenBank/DDBJ whole genome shotgun (WGS) entry which is preliminary data.</text>
</comment>
<evidence type="ECO:0000313" key="3">
    <source>
        <dbReference type="Proteomes" id="UP001151760"/>
    </source>
</evidence>
<accession>A0ABQ5HDY8</accession>